<dbReference type="InterPro" id="IPR026444">
    <property type="entry name" value="Secre_tail"/>
</dbReference>
<dbReference type="InterPro" id="IPR013783">
    <property type="entry name" value="Ig-like_fold"/>
</dbReference>
<proteinExistence type="predicted"/>
<sequence length="612" mass="65298">MSKFRRFCQCLTVVGGWCLVLAGAALAQPTLIGERKNTPRFQALFSKSFELPGHRFVHCGEADVTIQSRGKKELALVVSKASGDTVRYRRLNLNQADGGDFFVDVVLGPDHLLTYLSNHHEPNASPTLPPERFYALTQVDTLGNVRWQRRYPVADVASVGALLRVPDGFLVLVNGVSPASTPAATYGQGGAAKFDLLGNLLWRRTWPSRGYGGVGLLNGLVARPDGSYLATGYSDNGTPYTGGAALPRFDHWLVQFSPQGDTLRTARFGAGAQFDGGFFVSNTRGGGALVSGARRLPTSANNDAQLVQVDSLLRPQWTYTQPNTSNQNDYFGFAYGTPRGDVVFGGGRVNALTRQVGVEFTAFTAGGAPRWAFQYRFGNDPQRPTGLAALVGSADSSAYVVGGTRATNRATVYEDYFARFANVGSPYVAELCRVRPQAQVGYAFTAGGDSLRLVSLSTPGPRHAELALWHWDFGDGTFFDGPAPPPHRYAGAPGAGTAVRLTVTNNLGCTSTQAVFPFALATAAARALAAGARLWPNPTAGRATLEVPGLRAQGPVRVEVLNTLGQVVQARAVAVRQGVTRAELDLGGLPPGVYAVRLHAQEGTVVKRLVKD</sequence>
<dbReference type="RefSeq" id="WP_196291664.1">
    <property type="nucleotide sequence ID" value="NZ_JADQDM010000001.1"/>
</dbReference>
<feature type="signal peptide" evidence="1">
    <location>
        <begin position="1"/>
        <end position="27"/>
    </location>
</feature>
<organism evidence="3 4">
    <name type="scientific">Hymenobacter ruricola</name>
    <dbReference type="NCBI Taxonomy" id="2791023"/>
    <lineage>
        <taxon>Bacteria</taxon>
        <taxon>Pseudomonadati</taxon>
        <taxon>Bacteroidota</taxon>
        <taxon>Cytophagia</taxon>
        <taxon>Cytophagales</taxon>
        <taxon>Hymenobacteraceae</taxon>
        <taxon>Hymenobacter</taxon>
    </lineage>
</organism>
<evidence type="ECO:0000313" key="3">
    <source>
        <dbReference type="EMBL" id="MBF9220228.1"/>
    </source>
</evidence>
<gene>
    <name evidence="3" type="ORF">I2H31_03840</name>
</gene>
<feature type="chain" id="PRO_5045990909" evidence="1">
    <location>
        <begin position="28"/>
        <end position="612"/>
    </location>
</feature>
<dbReference type="Proteomes" id="UP000618931">
    <property type="component" value="Unassembled WGS sequence"/>
</dbReference>
<evidence type="ECO:0000313" key="4">
    <source>
        <dbReference type="Proteomes" id="UP000618931"/>
    </source>
</evidence>
<dbReference type="SUPFAM" id="SSF49299">
    <property type="entry name" value="PKD domain"/>
    <property type="match status" value="1"/>
</dbReference>
<keyword evidence="4" id="KW-1185">Reference proteome</keyword>
<dbReference type="InterPro" id="IPR035986">
    <property type="entry name" value="PKD_dom_sf"/>
</dbReference>
<dbReference type="Pfam" id="PF18962">
    <property type="entry name" value="Por_Secre_tail"/>
    <property type="match status" value="1"/>
</dbReference>
<dbReference type="CDD" id="cd00146">
    <property type="entry name" value="PKD"/>
    <property type="match status" value="1"/>
</dbReference>
<name>A0ABS0I0H4_9BACT</name>
<evidence type="ECO:0000259" key="2">
    <source>
        <dbReference type="Pfam" id="PF18962"/>
    </source>
</evidence>
<comment type="caution">
    <text evidence="3">The sequence shown here is derived from an EMBL/GenBank/DDBJ whole genome shotgun (WGS) entry which is preliminary data.</text>
</comment>
<protein>
    <submittedName>
        <fullName evidence="3">T9SS type A sorting domain-containing protein</fullName>
    </submittedName>
</protein>
<keyword evidence="1" id="KW-0732">Signal</keyword>
<dbReference type="Gene3D" id="2.60.40.10">
    <property type="entry name" value="Immunoglobulins"/>
    <property type="match status" value="1"/>
</dbReference>
<dbReference type="EMBL" id="JADQDM010000001">
    <property type="protein sequence ID" value="MBF9220228.1"/>
    <property type="molecule type" value="Genomic_DNA"/>
</dbReference>
<reference evidence="3 4" key="1">
    <citation type="submission" date="2020-11" db="EMBL/GenBank/DDBJ databases">
        <authorList>
            <person name="Kim M.K."/>
        </authorList>
    </citation>
    <scope>NUCLEOTIDE SEQUENCE [LARGE SCALE GENOMIC DNA]</scope>
    <source>
        <strain evidence="3 4">BT662</strain>
    </source>
</reference>
<accession>A0ABS0I0H4</accession>
<evidence type="ECO:0000256" key="1">
    <source>
        <dbReference type="SAM" id="SignalP"/>
    </source>
</evidence>
<feature type="domain" description="Secretion system C-terminal sorting" evidence="2">
    <location>
        <begin position="534"/>
        <end position="610"/>
    </location>
</feature>
<dbReference type="NCBIfam" id="TIGR04183">
    <property type="entry name" value="Por_Secre_tail"/>
    <property type="match status" value="1"/>
</dbReference>